<feature type="signal peptide" evidence="1">
    <location>
        <begin position="1"/>
        <end position="21"/>
    </location>
</feature>
<protein>
    <submittedName>
        <fullName evidence="3">TolB amino-terminal domain-containing protein</fullName>
    </submittedName>
</protein>
<evidence type="ECO:0000313" key="4">
    <source>
        <dbReference type="Proteomes" id="UP000199608"/>
    </source>
</evidence>
<name>A0A1H2K7M9_9BACT</name>
<evidence type="ECO:0000313" key="3">
    <source>
        <dbReference type="EMBL" id="SDU64573.1"/>
    </source>
</evidence>
<evidence type="ECO:0000256" key="1">
    <source>
        <dbReference type="SAM" id="SignalP"/>
    </source>
</evidence>
<feature type="domain" description="FlgO" evidence="2">
    <location>
        <begin position="42"/>
        <end position="169"/>
    </location>
</feature>
<dbReference type="Pfam" id="PF17680">
    <property type="entry name" value="FlgO"/>
    <property type="match status" value="1"/>
</dbReference>
<dbReference type="Proteomes" id="UP000199608">
    <property type="component" value="Unassembled WGS sequence"/>
</dbReference>
<reference evidence="4" key="1">
    <citation type="submission" date="2016-10" db="EMBL/GenBank/DDBJ databases">
        <authorList>
            <person name="Varghese N."/>
            <person name="Submissions S."/>
        </authorList>
    </citation>
    <scope>NUCLEOTIDE SEQUENCE [LARGE SCALE GENOMIC DNA]</scope>
    <source>
        <strain evidence="4">DSM 3384</strain>
    </source>
</reference>
<gene>
    <name evidence="3" type="ORF">SAMN04487931_12232</name>
</gene>
<dbReference type="PROSITE" id="PS51257">
    <property type="entry name" value="PROKAR_LIPOPROTEIN"/>
    <property type="match status" value="1"/>
</dbReference>
<dbReference type="RefSeq" id="WP_092238483.1">
    <property type="nucleotide sequence ID" value="NZ_FNLL01000022.1"/>
</dbReference>
<dbReference type="EMBL" id="FNLL01000022">
    <property type="protein sequence ID" value="SDU64573.1"/>
    <property type="molecule type" value="Genomic_DNA"/>
</dbReference>
<dbReference type="AlphaFoldDB" id="A0A1H2K7M9"/>
<proteinExistence type="predicted"/>
<evidence type="ECO:0000259" key="2">
    <source>
        <dbReference type="Pfam" id="PF17680"/>
    </source>
</evidence>
<feature type="chain" id="PRO_5011667693" evidence="1">
    <location>
        <begin position="22"/>
        <end position="181"/>
    </location>
</feature>
<organism evidence="3 4">
    <name type="scientific">Desulfobacula phenolica</name>
    <dbReference type="NCBI Taxonomy" id="90732"/>
    <lineage>
        <taxon>Bacteria</taxon>
        <taxon>Pseudomonadati</taxon>
        <taxon>Thermodesulfobacteriota</taxon>
        <taxon>Desulfobacteria</taxon>
        <taxon>Desulfobacterales</taxon>
        <taxon>Desulfobacteraceae</taxon>
        <taxon>Desulfobacula</taxon>
    </lineage>
</organism>
<keyword evidence="4" id="KW-1185">Reference proteome</keyword>
<accession>A0A1H2K7M9</accession>
<dbReference type="InterPro" id="IPR041215">
    <property type="entry name" value="FlgO_dom"/>
</dbReference>
<keyword evidence="1" id="KW-0732">Signal</keyword>
<sequence>MKKILAYLSIFLIAIALTGCGQPQPNINYHPENDDLVYVSYSIVNKLENSLKAPISPDDPIIVASFVDVKNLKKSSTFGRIMAEQVGSRLAQKGYKVIEMKLRHNSVFVQEGKGEFLLSRDLKAISNNHNASAVVVGTYGRIHDRVYVSARIVNPKNSVILASFDYGILLNAKQMHALMKD</sequence>